<keyword evidence="6" id="KW-1015">Disulfide bond</keyword>
<name>A0A2G9TZK0_TELCI</name>
<dbReference type="PROSITE" id="PS51864">
    <property type="entry name" value="ASTACIN"/>
    <property type="match status" value="1"/>
</dbReference>
<evidence type="ECO:0000313" key="11">
    <source>
        <dbReference type="Proteomes" id="UP000230423"/>
    </source>
</evidence>
<accession>A0A2G9TZK0</accession>
<evidence type="ECO:0000313" key="10">
    <source>
        <dbReference type="EMBL" id="PIO63394.1"/>
    </source>
</evidence>
<dbReference type="Pfam" id="PF01400">
    <property type="entry name" value="Astacin"/>
    <property type="match status" value="1"/>
</dbReference>
<evidence type="ECO:0000256" key="4">
    <source>
        <dbReference type="ARBA" id="ARBA00022833"/>
    </source>
</evidence>
<dbReference type="OrthoDB" id="291007at2759"/>
<organism evidence="10 11">
    <name type="scientific">Teladorsagia circumcincta</name>
    <name type="common">Brown stomach worm</name>
    <name type="synonym">Ostertagia circumcincta</name>
    <dbReference type="NCBI Taxonomy" id="45464"/>
    <lineage>
        <taxon>Eukaryota</taxon>
        <taxon>Metazoa</taxon>
        <taxon>Ecdysozoa</taxon>
        <taxon>Nematoda</taxon>
        <taxon>Chromadorea</taxon>
        <taxon>Rhabditida</taxon>
        <taxon>Rhabditina</taxon>
        <taxon>Rhabditomorpha</taxon>
        <taxon>Strongyloidea</taxon>
        <taxon>Trichostrongylidae</taxon>
        <taxon>Teladorsagia</taxon>
    </lineage>
</organism>
<dbReference type="SUPFAM" id="SSF55486">
    <property type="entry name" value="Metalloproteases ('zincins'), catalytic domain"/>
    <property type="match status" value="1"/>
</dbReference>
<dbReference type="InterPro" id="IPR001506">
    <property type="entry name" value="Peptidase_M12A"/>
</dbReference>
<feature type="active site" evidence="7">
    <location>
        <position position="81"/>
    </location>
</feature>
<dbReference type="InterPro" id="IPR024079">
    <property type="entry name" value="MetalloPept_cat_dom_sf"/>
</dbReference>
<keyword evidence="3 7" id="KW-0378">Hydrolase</keyword>
<comment type="cofactor">
    <cofactor evidence="7 8">
        <name>Zn(2+)</name>
        <dbReference type="ChEBI" id="CHEBI:29105"/>
    </cofactor>
    <text evidence="7 8">Binds 1 zinc ion per subunit.</text>
</comment>
<evidence type="ECO:0000256" key="5">
    <source>
        <dbReference type="ARBA" id="ARBA00023049"/>
    </source>
</evidence>
<feature type="binding site" evidence="7">
    <location>
        <position position="90"/>
    </location>
    <ligand>
        <name>Zn(2+)</name>
        <dbReference type="ChEBI" id="CHEBI:29105"/>
        <note>catalytic</note>
    </ligand>
</feature>
<evidence type="ECO:0000256" key="1">
    <source>
        <dbReference type="ARBA" id="ARBA00022670"/>
    </source>
</evidence>
<dbReference type="Proteomes" id="UP000230423">
    <property type="component" value="Unassembled WGS sequence"/>
</dbReference>
<dbReference type="SMART" id="SM00235">
    <property type="entry name" value="ZnMc"/>
    <property type="match status" value="1"/>
</dbReference>
<dbReference type="AlphaFoldDB" id="A0A2G9TZK0"/>
<evidence type="ECO:0000259" key="9">
    <source>
        <dbReference type="PROSITE" id="PS51864"/>
    </source>
</evidence>
<dbReference type="InterPro" id="IPR006026">
    <property type="entry name" value="Peptidase_Metallo"/>
</dbReference>
<keyword evidence="4 7" id="KW-0862">Zinc</keyword>
<feature type="domain" description="Peptidase M12A" evidence="9">
    <location>
        <begin position="1"/>
        <end position="108"/>
    </location>
</feature>
<evidence type="ECO:0000256" key="3">
    <source>
        <dbReference type="ARBA" id="ARBA00022801"/>
    </source>
</evidence>
<feature type="binding site" evidence="7">
    <location>
        <position position="80"/>
    </location>
    <ligand>
        <name>Zn(2+)</name>
        <dbReference type="ChEBI" id="CHEBI:29105"/>
        <note>catalytic</note>
    </ligand>
</feature>
<keyword evidence="11" id="KW-1185">Reference proteome</keyword>
<dbReference type="GO" id="GO:0008270">
    <property type="term" value="F:zinc ion binding"/>
    <property type="evidence" value="ECO:0007669"/>
    <property type="project" value="UniProtKB-UniRule"/>
</dbReference>
<dbReference type="GO" id="GO:0004222">
    <property type="term" value="F:metalloendopeptidase activity"/>
    <property type="evidence" value="ECO:0007669"/>
    <property type="project" value="UniProtKB-UniRule"/>
</dbReference>
<evidence type="ECO:0000256" key="8">
    <source>
        <dbReference type="RuleBase" id="RU361183"/>
    </source>
</evidence>
<gene>
    <name evidence="10" type="ORF">TELCIR_15006</name>
</gene>
<dbReference type="EMBL" id="KZ350952">
    <property type="protein sequence ID" value="PIO63394.1"/>
    <property type="molecule type" value="Genomic_DNA"/>
</dbReference>
<reference evidence="10 11" key="1">
    <citation type="submission" date="2015-09" db="EMBL/GenBank/DDBJ databases">
        <title>Draft genome of the parasitic nematode Teladorsagia circumcincta isolate WARC Sus (inbred).</title>
        <authorList>
            <person name="Mitreva M."/>
        </authorList>
    </citation>
    <scope>NUCLEOTIDE SEQUENCE [LARGE SCALE GENOMIC DNA]</scope>
    <source>
        <strain evidence="10 11">S</strain>
    </source>
</reference>
<evidence type="ECO:0000256" key="7">
    <source>
        <dbReference type="PROSITE-ProRule" id="PRU01211"/>
    </source>
</evidence>
<dbReference type="EC" id="3.4.24.-" evidence="8"/>
<feature type="binding site" evidence="7">
    <location>
        <position position="84"/>
    </location>
    <ligand>
        <name>Zn(2+)</name>
        <dbReference type="ChEBI" id="CHEBI:29105"/>
        <note>catalytic</note>
    </ligand>
</feature>
<keyword evidence="1 7" id="KW-0645">Protease</keyword>
<dbReference type="PANTHER" id="PTHR10127">
    <property type="entry name" value="DISCOIDIN, CUB, EGF, LAMININ , AND ZINC METALLOPROTEASE DOMAIN CONTAINING"/>
    <property type="match status" value="1"/>
</dbReference>
<keyword evidence="5 7" id="KW-0482">Metalloprotease</keyword>
<evidence type="ECO:0000256" key="2">
    <source>
        <dbReference type="ARBA" id="ARBA00022723"/>
    </source>
</evidence>
<comment type="caution">
    <text evidence="7">Lacks conserved residue(s) required for the propagation of feature annotation.</text>
</comment>
<dbReference type="PANTHER" id="PTHR10127:SF780">
    <property type="entry name" value="METALLOENDOPEPTIDASE"/>
    <property type="match status" value="1"/>
</dbReference>
<dbReference type="GO" id="GO:0006508">
    <property type="term" value="P:proteolysis"/>
    <property type="evidence" value="ECO:0007669"/>
    <property type="project" value="UniProtKB-KW"/>
</dbReference>
<keyword evidence="2 7" id="KW-0479">Metal-binding</keyword>
<dbReference type="PRINTS" id="PR00480">
    <property type="entry name" value="ASTACIN"/>
</dbReference>
<dbReference type="Gene3D" id="3.40.390.10">
    <property type="entry name" value="Collagenase (Catalytic Domain)"/>
    <property type="match status" value="1"/>
</dbReference>
<proteinExistence type="predicted"/>
<protein>
    <recommendedName>
        <fullName evidence="8">Metalloendopeptidase</fullName>
        <ecNumber evidence="8">3.4.24.-</ecNumber>
    </recommendedName>
</protein>
<evidence type="ECO:0000256" key="6">
    <source>
        <dbReference type="ARBA" id="ARBA00023157"/>
    </source>
</evidence>
<sequence>MLVEQTPAYTAPEVKAIFKTATELWMNNTCIDFREDETEEAEDLLLVFKEHGCWAELGRQGGWQLLSLDDDCKQVGIIAHEIGHALGFWHTQSRYDRNQFITVFRKNIKLLRYLKEVIIRADKEITFGISMSKEKTARFSLKCVVHSVSQLRTNWYGNNIFGRFSFVMQK</sequence>